<gene>
    <name evidence="1" type="ORF">PIB30_018519</name>
</gene>
<comment type="caution">
    <text evidence="1">The sequence shown here is derived from an EMBL/GenBank/DDBJ whole genome shotgun (WGS) entry which is preliminary data.</text>
</comment>
<keyword evidence="2" id="KW-1185">Reference proteome</keyword>
<dbReference type="Proteomes" id="UP001341840">
    <property type="component" value="Unassembled WGS sequence"/>
</dbReference>
<proteinExistence type="predicted"/>
<name>A0ABU6Y6J2_9FABA</name>
<reference evidence="1 2" key="1">
    <citation type="journal article" date="2023" name="Plants (Basel)">
        <title>Bridging the Gap: Combining Genomics and Transcriptomics Approaches to Understand Stylosanthes scabra, an Orphan Legume from the Brazilian Caatinga.</title>
        <authorList>
            <person name="Ferreira-Neto J.R.C."/>
            <person name="da Silva M.D."/>
            <person name="Binneck E."/>
            <person name="de Melo N.F."/>
            <person name="da Silva R.H."/>
            <person name="de Melo A.L.T.M."/>
            <person name="Pandolfi V."/>
            <person name="Bustamante F.O."/>
            <person name="Brasileiro-Vidal A.C."/>
            <person name="Benko-Iseppon A.M."/>
        </authorList>
    </citation>
    <scope>NUCLEOTIDE SEQUENCE [LARGE SCALE GENOMIC DNA]</scope>
    <source>
        <tissue evidence="1">Leaves</tissue>
    </source>
</reference>
<protein>
    <recommendedName>
        <fullName evidence="3">Retrotransposon Copia-like N-terminal domain-containing protein</fullName>
    </recommendedName>
</protein>
<sequence length="102" mass="11490">MALLVSTYSNFKNGLIPLANKLDDKNFSTWKKNILLTLRTLKLPNRLNSDETLPQFEETLIYEAASESINKEGDAKSVITNKKVAASGPKILQESDKYSEWV</sequence>
<accession>A0ABU6Y6J2</accession>
<evidence type="ECO:0008006" key="3">
    <source>
        <dbReference type="Google" id="ProtNLM"/>
    </source>
</evidence>
<dbReference type="EMBL" id="JASCZI010241711">
    <property type="protein sequence ID" value="MED6205531.1"/>
    <property type="molecule type" value="Genomic_DNA"/>
</dbReference>
<evidence type="ECO:0000313" key="1">
    <source>
        <dbReference type="EMBL" id="MED6205531.1"/>
    </source>
</evidence>
<organism evidence="1 2">
    <name type="scientific">Stylosanthes scabra</name>
    <dbReference type="NCBI Taxonomy" id="79078"/>
    <lineage>
        <taxon>Eukaryota</taxon>
        <taxon>Viridiplantae</taxon>
        <taxon>Streptophyta</taxon>
        <taxon>Embryophyta</taxon>
        <taxon>Tracheophyta</taxon>
        <taxon>Spermatophyta</taxon>
        <taxon>Magnoliopsida</taxon>
        <taxon>eudicotyledons</taxon>
        <taxon>Gunneridae</taxon>
        <taxon>Pentapetalae</taxon>
        <taxon>rosids</taxon>
        <taxon>fabids</taxon>
        <taxon>Fabales</taxon>
        <taxon>Fabaceae</taxon>
        <taxon>Papilionoideae</taxon>
        <taxon>50 kb inversion clade</taxon>
        <taxon>dalbergioids sensu lato</taxon>
        <taxon>Dalbergieae</taxon>
        <taxon>Pterocarpus clade</taxon>
        <taxon>Stylosanthes</taxon>
    </lineage>
</organism>
<evidence type="ECO:0000313" key="2">
    <source>
        <dbReference type="Proteomes" id="UP001341840"/>
    </source>
</evidence>